<dbReference type="InParanoid" id="W2RUQ4"/>
<proteinExistence type="predicted"/>
<dbReference type="NCBIfam" id="NF002463">
    <property type="entry name" value="PRK01683.1"/>
    <property type="match status" value="1"/>
</dbReference>
<dbReference type="HOGENOM" id="CLU_037990_5_2_1"/>
<dbReference type="GO" id="GO:0030798">
    <property type="term" value="F:trans-aconitate 2-methyltransferase activity"/>
    <property type="evidence" value="ECO:0007669"/>
    <property type="project" value="InterPro"/>
</dbReference>
<dbReference type="GeneID" id="19971649"/>
<evidence type="ECO:0000313" key="5">
    <source>
        <dbReference type="Proteomes" id="UP000030752"/>
    </source>
</evidence>
<dbReference type="STRING" id="1220924.W2RUQ4"/>
<protein>
    <recommendedName>
        <fullName evidence="3">Methyltransferase domain-containing protein</fullName>
    </recommendedName>
</protein>
<dbReference type="EMBL" id="KB822720">
    <property type="protein sequence ID" value="ETN40035.1"/>
    <property type="molecule type" value="Genomic_DNA"/>
</dbReference>
<dbReference type="eggNOG" id="ENOG502S1YX">
    <property type="taxonomic scope" value="Eukaryota"/>
</dbReference>
<feature type="domain" description="Methyltransferase" evidence="3">
    <location>
        <begin position="41"/>
        <end position="130"/>
    </location>
</feature>
<dbReference type="InterPro" id="IPR041698">
    <property type="entry name" value="Methyltransf_25"/>
</dbReference>
<dbReference type="InterPro" id="IPR023149">
    <property type="entry name" value="Trans_acon_MeTrfase_C"/>
</dbReference>
<evidence type="ECO:0000256" key="2">
    <source>
        <dbReference type="ARBA" id="ARBA00022679"/>
    </source>
</evidence>
<gene>
    <name evidence="4" type="ORF">HMPREF1541_04310</name>
</gene>
<dbReference type="Gene3D" id="1.10.150.290">
    <property type="entry name" value="S-adenosyl-L-methionine-dependent methyltransferases"/>
    <property type="match status" value="1"/>
</dbReference>
<dbReference type="CDD" id="cd02440">
    <property type="entry name" value="AdoMet_MTases"/>
    <property type="match status" value="1"/>
</dbReference>
<dbReference type="VEuPathDB" id="FungiDB:HMPREF1541_04310"/>
<keyword evidence="1" id="KW-0489">Methyltransferase</keyword>
<evidence type="ECO:0000259" key="3">
    <source>
        <dbReference type="Pfam" id="PF13649"/>
    </source>
</evidence>
<dbReference type="Gene3D" id="3.40.50.150">
    <property type="entry name" value="Vaccinia Virus protein VP39"/>
    <property type="match status" value="1"/>
</dbReference>
<dbReference type="PANTHER" id="PTHR43861:SF1">
    <property type="entry name" value="TRANS-ACONITATE 2-METHYLTRANSFERASE"/>
    <property type="match status" value="1"/>
</dbReference>
<dbReference type="PANTHER" id="PTHR43861">
    <property type="entry name" value="TRANS-ACONITATE 2-METHYLTRANSFERASE-RELATED"/>
    <property type="match status" value="1"/>
</dbReference>
<dbReference type="RefSeq" id="XP_008716878.1">
    <property type="nucleotide sequence ID" value="XM_008718656.1"/>
</dbReference>
<reference evidence="4 5" key="1">
    <citation type="submission" date="2013-03" db="EMBL/GenBank/DDBJ databases">
        <title>The Genome Sequence of Phialophora europaea CBS 101466.</title>
        <authorList>
            <consortium name="The Broad Institute Genomics Platform"/>
            <person name="Cuomo C."/>
            <person name="de Hoog S."/>
            <person name="Gorbushina A."/>
            <person name="Walker B."/>
            <person name="Young S.K."/>
            <person name="Zeng Q."/>
            <person name="Gargeya S."/>
            <person name="Fitzgerald M."/>
            <person name="Haas B."/>
            <person name="Abouelleil A."/>
            <person name="Allen A.W."/>
            <person name="Alvarado L."/>
            <person name="Arachchi H.M."/>
            <person name="Berlin A.M."/>
            <person name="Chapman S.B."/>
            <person name="Gainer-Dewar J."/>
            <person name="Goldberg J."/>
            <person name="Griggs A."/>
            <person name="Gujja S."/>
            <person name="Hansen M."/>
            <person name="Howarth C."/>
            <person name="Imamovic A."/>
            <person name="Ireland A."/>
            <person name="Larimer J."/>
            <person name="McCowan C."/>
            <person name="Murphy C."/>
            <person name="Pearson M."/>
            <person name="Poon T.W."/>
            <person name="Priest M."/>
            <person name="Roberts A."/>
            <person name="Saif S."/>
            <person name="Shea T."/>
            <person name="Sisk P."/>
            <person name="Sykes S."/>
            <person name="Wortman J."/>
            <person name="Nusbaum C."/>
            <person name="Birren B."/>
        </authorList>
    </citation>
    <scope>NUCLEOTIDE SEQUENCE [LARGE SCALE GENOMIC DNA]</scope>
    <source>
        <strain evidence="4 5">CBS 101466</strain>
    </source>
</reference>
<dbReference type="Pfam" id="PF13649">
    <property type="entry name" value="Methyltransf_25"/>
    <property type="match status" value="1"/>
</dbReference>
<keyword evidence="5" id="KW-1185">Reference proteome</keyword>
<dbReference type="SUPFAM" id="SSF53335">
    <property type="entry name" value="S-adenosyl-L-methionine-dependent methyltransferases"/>
    <property type="match status" value="1"/>
</dbReference>
<keyword evidence="2" id="KW-0808">Transferase</keyword>
<evidence type="ECO:0000313" key="4">
    <source>
        <dbReference type="EMBL" id="ETN40035.1"/>
    </source>
</evidence>
<organism evidence="4 5">
    <name type="scientific">Cyphellophora europaea (strain CBS 101466)</name>
    <name type="common">Phialophora europaea</name>
    <dbReference type="NCBI Taxonomy" id="1220924"/>
    <lineage>
        <taxon>Eukaryota</taxon>
        <taxon>Fungi</taxon>
        <taxon>Dikarya</taxon>
        <taxon>Ascomycota</taxon>
        <taxon>Pezizomycotina</taxon>
        <taxon>Eurotiomycetes</taxon>
        <taxon>Chaetothyriomycetidae</taxon>
        <taxon>Chaetothyriales</taxon>
        <taxon>Cyphellophoraceae</taxon>
        <taxon>Cyphellophora</taxon>
    </lineage>
</organism>
<dbReference type="OrthoDB" id="66144at2759"/>
<evidence type="ECO:0000256" key="1">
    <source>
        <dbReference type="ARBA" id="ARBA00022603"/>
    </source>
</evidence>
<name>W2RUQ4_CYPE1</name>
<dbReference type="Proteomes" id="UP000030752">
    <property type="component" value="Unassembled WGS sequence"/>
</dbReference>
<dbReference type="AlphaFoldDB" id="W2RUQ4"/>
<dbReference type="InterPro" id="IPR029063">
    <property type="entry name" value="SAM-dependent_MTases_sf"/>
</dbReference>
<accession>W2RUQ4</accession>
<dbReference type="GO" id="GO:0032259">
    <property type="term" value="P:methylation"/>
    <property type="evidence" value="ECO:0007669"/>
    <property type="project" value="UniProtKB-KW"/>
</dbReference>
<sequence>MNHSTSAKDWSASLYLKFEKERSRPSRDLLAQVPLDNPHRVVDLGCGPGNSTAILRDRYPAATLSGIDSSPDMLNKARATLPSIPFHQADLTTYHPTDAVDLFFSNAVFQWLPESDRIPTIKRLLQSQAPGAVFALQVPDNFHEPSHAAMRETAETGPWAATLRPLQPARGLMPSPQVLYDALKPLCAHVDLWHSHYYHVLQDHGAVVEWVKGTGLRPFIDPLSEGQRREFLEVYLGKLRQLYPRSVDGRVILRYPRLFVVATRA</sequence>